<dbReference type="AlphaFoldDB" id="A0AAE0TVE1"/>
<comment type="caution">
    <text evidence="1">The sequence shown here is derived from an EMBL/GenBank/DDBJ whole genome shotgun (WGS) entry which is preliminary data.</text>
</comment>
<proteinExistence type="predicted"/>
<dbReference type="Proteomes" id="UP001274830">
    <property type="component" value="Unassembled WGS sequence"/>
</dbReference>
<keyword evidence="2" id="KW-1185">Reference proteome</keyword>
<organism evidence="1 2">
    <name type="scientific">Recurvomyces mirabilis</name>
    <dbReference type="NCBI Taxonomy" id="574656"/>
    <lineage>
        <taxon>Eukaryota</taxon>
        <taxon>Fungi</taxon>
        <taxon>Dikarya</taxon>
        <taxon>Ascomycota</taxon>
        <taxon>Pezizomycotina</taxon>
        <taxon>Dothideomycetes</taxon>
        <taxon>Dothideomycetidae</taxon>
        <taxon>Mycosphaerellales</taxon>
        <taxon>Teratosphaeriaceae</taxon>
        <taxon>Recurvomyces</taxon>
    </lineage>
</organism>
<reference evidence="1" key="1">
    <citation type="submission" date="2023-07" db="EMBL/GenBank/DDBJ databases">
        <title>Black Yeasts Isolated from many extreme environments.</title>
        <authorList>
            <person name="Coleine C."/>
            <person name="Stajich J.E."/>
            <person name="Selbmann L."/>
        </authorList>
    </citation>
    <scope>NUCLEOTIDE SEQUENCE</scope>
    <source>
        <strain evidence="1">CCFEE 5485</strain>
    </source>
</reference>
<sequence>MESARFFQSGAFIAQSQVDHVTDPVIQPPKYESLWPGSGDEPSDVATDYGIPTYAPQNDISSILHDYQQAIDYRRFSHEVDDVASQYLTLPWRDIRSRHIRVLGQSLGTVVFKRSSGHSVRHDLEAPVAKSSACPIAFANHVRELLDIGPDPCTKDRERIARYTVQLASTTLFPSQAALDIRLDCDRWKRDIERFRGRWLDQPREEMLKSGRSLEKFLAIWLESLATEKHWIAVRGAVGNVLQWRKAGHTVTISDAAFPNIVGTLVNSYMQSSFSHLSIYRTDAQTSRHAGQLFIEYLDTLRSFMLLWMDTLAEEDALARSRKIFFRLDPCARAIYLYAMLYIAFEEEWGVKTHLELFDNCLSTFTRVEGALNAIALITLKHAELACLRHLYIAICQLGRIKDSSKWMAAWDDVLALVRHEERDVFSRDSTW</sequence>
<dbReference type="EMBL" id="JAUTXT010000031">
    <property type="protein sequence ID" value="KAK3672613.1"/>
    <property type="molecule type" value="Genomic_DNA"/>
</dbReference>
<protein>
    <submittedName>
        <fullName evidence="1">Uncharacterized protein</fullName>
    </submittedName>
</protein>
<name>A0AAE0TVE1_9PEZI</name>
<evidence type="ECO:0000313" key="1">
    <source>
        <dbReference type="EMBL" id="KAK3672613.1"/>
    </source>
</evidence>
<evidence type="ECO:0000313" key="2">
    <source>
        <dbReference type="Proteomes" id="UP001274830"/>
    </source>
</evidence>
<accession>A0AAE0TVE1</accession>
<gene>
    <name evidence="1" type="ORF">LTR78_007425</name>
</gene>